<gene>
    <name evidence="3" type="ORF">FHR38_004573</name>
</gene>
<evidence type="ECO:0000259" key="2">
    <source>
        <dbReference type="Pfam" id="PF08327"/>
    </source>
</evidence>
<evidence type="ECO:0000313" key="3">
    <source>
        <dbReference type="EMBL" id="MBB4960840.1"/>
    </source>
</evidence>
<dbReference type="EMBL" id="JACHJW010000001">
    <property type="protein sequence ID" value="MBB4960840.1"/>
    <property type="molecule type" value="Genomic_DNA"/>
</dbReference>
<dbReference type="Proteomes" id="UP000578819">
    <property type="component" value="Unassembled WGS sequence"/>
</dbReference>
<name>A0A7W7SWA2_9ACTN</name>
<dbReference type="RefSeq" id="WP_184536553.1">
    <property type="nucleotide sequence ID" value="NZ_JACHJW010000001.1"/>
</dbReference>
<proteinExistence type="inferred from homology"/>
<comment type="caution">
    <text evidence="3">The sequence shown here is derived from an EMBL/GenBank/DDBJ whole genome shotgun (WGS) entry which is preliminary data.</text>
</comment>
<keyword evidence="4" id="KW-1185">Reference proteome</keyword>
<accession>A0A7W7SWA2</accession>
<sequence>MTQAKPDQELVITRIFNAPRELVYRAFTDPDQLVQWFGPVGFSVPRETVDLDVRVGGHQRFTMVSDEDPNMASPVAARFTEVIENELIVGTEDWEGVPGQQESSGMYLRIEFHDEGGKTRLVLRQGPYTAEMVQMATAGWESSFTKLDPLLAS</sequence>
<dbReference type="AlphaFoldDB" id="A0A7W7SWA2"/>
<organism evidence="3 4">
    <name type="scientific">Micromonospora polyrhachis</name>
    <dbReference type="NCBI Taxonomy" id="1282883"/>
    <lineage>
        <taxon>Bacteria</taxon>
        <taxon>Bacillati</taxon>
        <taxon>Actinomycetota</taxon>
        <taxon>Actinomycetes</taxon>
        <taxon>Micromonosporales</taxon>
        <taxon>Micromonosporaceae</taxon>
        <taxon>Micromonospora</taxon>
    </lineage>
</organism>
<feature type="domain" description="Activator of Hsp90 ATPase homologue 1/2-like C-terminal" evidence="2">
    <location>
        <begin position="17"/>
        <end position="151"/>
    </location>
</feature>
<dbReference type="InterPro" id="IPR023393">
    <property type="entry name" value="START-like_dom_sf"/>
</dbReference>
<dbReference type="InterPro" id="IPR013538">
    <property type="entry name" value="ASHA1/2-like_C"/>
</dbReference>
<evidence type="ECO:0000313" key="4">
    <source>
        <dbReference type="Proteomes" id="UP000578819"/>
    </source>
</evidence>
<dbReference type="SUPFAM" id="SSF55961">
    <property type="entry name" value="Bet v1-like"/>
    <property type="match status" value="1"/>
</dbReference>
<dbReference type="Pfam" id="PF08327">
    <property type="entry name" value="AHSA1"/>
    <property type="match status" value="1"/>
</dbReference>
<dbReference type="Gene3D" id="3.30.530.20">
    <property type="match status" value="1"/>
</dbReference>
<comment type="similarity">
    <text evidence="1">Belongs to the AHA1 family.</text>
</comment>
<protein>
    <submittedName>
        <fullName evidence="3">Uncharacterized protein YndB with AHSA1/START domain</fullName>
    </submittedName>
</protein>
<reference evidence="3 4" key="1">
    <citation type="submission" date="2020-08" db="EMBL/GenBank/DDBJ databases">
        <title>Sequencing the genomes of 1000 actinobacteria strains.</title>
        <authorList>
            <person name="Klenk H.-P."/>
        </authorList>
    </citation>
    <scope>NUCLEOTIDE SEQUENCE [LARGE SCALE GENOMIC DNA]</scope>
    <source>
        <strain evidence="3 4">DSM 45886</strain>
    </source>
</reference>
<evidence type="ECO:0000256" key="1">
    <source>
        <dbReference type="ARBA" id="ARBA00006817"/>
    </source>
</evidence>